<feature type="chain" id="PRO_5040298794" description="DUF6705 domain-containing protein" evidence="1">
    <location>
        <begin position="23"/>
        <end position="179"/>
    </location>
</feature>
<dbReference type="EMBL" id="JACXXP010000078">
    <property type="protein sequence ID" value="MBD3907358.1"/>
    <property type="molecule type" value="Genomic_DNA"/>
</dbReference>
<feature type="domain" description="DUF6705" evidence="2">
    <location>
        <begin position="1"/>
        <end position="179"/>
    </location>
</feature>
<keyword evidence="5" id="KW-1185">Reference proteome</keyword>
<dbReference type="RefSeq" id="WP_191181696.1">
    <property type="nucleotide sequence ID" value="NZ_JACXXP010000078.1"/>
</dbReference>
<evidence type="ECO:0000313" key="5">
    <source>
        <dbReference type="Proteomes" id="UP000603715"/>
    </source>
</evidence>
<proteinExistence type="predicted"/>
<evidence type="ECO:0000313" key="6">
    <source>
        <dbReference type="Proteomes" id="UP001107960"/>
    </source>
</evidence>
<reference evidence="4" key="1">
    <citation type="submission" date="2021-11" db="EMBL/GenBank/DDBJ databases">
        <title>Description of novel Chryseobacterium species.</title>
        <authorList>
            <person name="Saticioglu I.B."/>
            <person name="Ay H."/>
            <person name="Altun S."/>
            <person name="Duman M."/>
        </authorList>
    </citation>
    <scope>NUCLEOTIDE SEQUENCE</scope>
    <source>
        <strain evidence="4">C-39</strain>
    </source>
</reference>
<organism evidence="4 6">
    <name type="scientific">Chryseobacterium muglaense</name>
    <dbReference type="NCBI Taxonomy" id="2893752"/>
    <lineage>
        <taxon>Bacteria</taxon>
        <taxon>Pseudomonadati</taxon>
        <taxon>Bacteroidota</taxon>
        <taxon>Flavobacteriia</taxon>
        <taxon>Flavobacteriales</taxon>
        <taxon>Weeksellaceae</taxon>
        <taxon>Chryseobacterium group</taxon>
        <taxon>Chryseobacterium</taxon>
    </lineage>
</organism>
<evidence type="ECO:0000259" key="2">
    <source>
        <dbReference type="Pfam" id="PF20448"/>
    </source>
</evidence>
<sequence length="179" mass="20254">MKNMLKIILIFIVTLFMFNCKAQDSVPNSGDNILDSNINKFVGTWYWADNGNSFKIILKKENILFTSANIRADVLIGFHQFIQNNSIIEDATQYSNTNYTDKKSTILGAGVKNEVNLITGSIRHLTKNKSVHFEIQYIVPTHIKLTELKNTPGIKVNLPGKPPYDRSISLPQDIILTKQ</sequence>
<dbReference type="InterPro" id="IPR046551">
    <property type="entry name" value="DUF6705"/>
</dbReference>
<dbReference type="AlphaFoldDB" id="A0A9Q3YSD0"/>
<evidence type="ECO:0000256" key="1">
    <source>
        <dbReference type="SAM" id="SignalP"/>
    </source>
</evidence>
<dbReference type="Pfam" id="PF20448">
    <property type="entry name" value="DUF6705"/>
    <property type="match status" value="1"/>
</dbReference>
<feature type="signal peptide" evidence="1">
    <location>
        <begin position="1"/>
        <end position="22"/>
    </location>
</feature>
<keyword evidence="1" id="KW-0732">Signal</keyword>
<reference evidence="3" key="3">
    <citation type="submission" date="2024-05" db="EMBL/GenBank/DDBJ databases">
        <title>Description of novel Chryseobacterium sp. strain C-2.</title>
        <authorList>
            <person name="Saticioglu I.B."/>
        </authorList>
    </citation>
    <scope>NUCLEOTIDE SEQUENCE</scope>
    <source>
        <strain evidence="3">C-2</strain>
    </source>
</reference>
<evidence type="ECO:0000313" key="4">
    <source>
        <dbReference type="EMBL" id="MCC9035709.1"/>
    </source>
</evidence>
<accession>A0A9Q3YSD0</accession>
<dbReference type="Proteomes" id="UP001107960">
    <property type="component" value="Unassembled WGS sequence"/>
</dbReference>
<gene>
    <name evidence="3" type="ORF">IEW27_22570</name>
    <name evidence="4" type="ORF">LNP80_15840</name>
</gene>
<name>A0A9Q3YSD0_9FLAO</name>
<comment type="caution">
    <text evidence="4">The sequence shown here is derived from an EMBL/GenBank/DDBJ whole genome shotgun (WGS) entry which is preliminary data.</text>
</comment>
<dbReference type="Proteomes" id="UP000603715">
    <property type="component" value="Unassembled WGS sequence"/>
</dbReference>
<evidence type="ECO:0000313" key="3">
    <source>
        <dbReference type="EMBL" id="MBD3907358.1"/>
    </source>
</evidence>
<reference evidence="5" key="2">
    <citation type="submission" date="2023-07" db="EMBL/GenBank/DDBJ databases">
        <title>Description of novel Chryseobacterium sp. strain C-2.</title>
        <authorList>
            <person name="Saticioglu I.B."/>
        </authorList>
    </citation>
    <scope>NUCLEOTIDE SEQUENCE [LARGE SCALE GENOMIC DNA]</scope>
    <source>
        <strain evidence="5">C-2</strain>
    </source>
</reference>
<dbReference type="EMBL" id="JAJJML010000001">
    <property type="protein sequence ID" value="MCC9035709.1"/>
    <property type="molecule type" value="Genomic_DNA"/>
</dbReference>
<protein>
    <recommendedName>
        <fullName evidence="2">DUF6705 domain-containing protein</fullName>
    </recommendedName>
</protein>